<proteinExistence type="predicted"/>
<dbReference type="GO" id="GO:0016787">
    <property type="term" value="F:hydrolase activity"/>
    <property type="evidence" value="ECO:0007669"/>
    <property type="project" value="UniProtKB-KW"/>
</dbReference>
<keyword evidence="1" id="KW-0378">Hydrolase</keyword>
<name>A0A9X2MRB0_9BACL</name>
<accession>A0A9X2MRB0</accession>
<dbReference type="AlphaFoldDB" id="A0A9X2MRB0"/>
<comment type="caution">
    <text evidence="1">The sequence shown here is derived from an EMBL/GenBank/DDBJ whole genome shotgun (WGS) entry which is preliminary data.</text>
</comment>
<reference evidence="1" key="1">
    <citation type="submission" date="2022-08" db="EMBL/GenBank/DDBJ databases">
        <title>The genomic sequence of strain Paenibacillus sp. SCIV0701.</title>
        <authorList>
            <person name="Zhao H."/>
        </authorList>
    </citation>
    <scope>NUCLEOTIDE SEQUENCE</scope>
    <source>
        <strain evidence="1">SCIV0701</strain>
    </source>
</reference>
<evidence type="ECO:0000313" key="2">
    <source>
        <dbReference type="Proteomes" id="UP001141950"/>
    </source>
</evidence>
<organism evidence="1 2">
    <name type="scientific">Paenibacillus soyae</name>
    <dbReference type="NCBI Taxonomy" id="2969249"/>
    <lineage>
        <taxon>Bacteria</taxon>
        <taxon>Bacillati</taxon>
        <taxon>Bacillota</taxon>
        <taxon>Bacilli</taxon>
        <taxon>Bacillales</taxon>
        <taxon>Paenibacillaceae</taxon>
        <taxon>Paenibacillus</taxon>
    </lineage>
</organism>
<protein>
    <submittedName>
        <fullName evidence="1">Glycoside hydrolase family 5 protein</fullName>
    </submittedName>
</protein>
<dbReference type="Proteomes" id="UP001141950">
    <property type="component" value="Unassembled WGS sequence"/>
</dbReference>
<evidence type="ECO:0000313" key="1">
    <source>
        <dbReference type="EMBL" id="MCR2804749.1"/>
    </source>
</evidence>
<sequence>MGKTKVSIQGEAFYINGKLVYEEIAGSRPEAHGLLMNARFIQGVFDDKGDVSRYQRFGGTFDPDSNTDDLIQALPQWYAYGLRAFTVGFQGGGPCFTIPNETIHNNPFGDSGDQLDPDYAARMDRLIRAADELGMVVIVSYMYPGQTHRLADGKAVLNAVRAASRFLKLGAYTNVLIEVCNEHDLSRHPLIQQPEGMVALMEIAREESGGMLVGCSGSGGIMKEEVCKESDVIFIHGNGQSRQQYCNMIAQARKWSPGKPVVCNEDSQAVGQLGVAFDTRTSWGYYNNLTKQEPPVKWGVTPGEDLFFAQRMAEGIGIPVPPIPEEKRYMLQGLAADESYEGKRWIRLAALYPEGIDRVEFYVKQSLVYTCYVEPFTVNFRSNWLQGPWTGDEPAEDWLAVVYLKNGEQLEVRA</sequence>
<gene>
    <name evidence="1" type="ORF">NQZ67_12750</name>
</gene>
<dbReference type="Gene3D" id="3.20.20.80">
    <property type="entry name" value="Glycosidases"/>
    <property type="match status" value="1"/>
</dbReference>
<keyword evidence="2" id="KW-1185">Reference proteome</keyword>
<dbReference type="EMBL" id="JANIPJ010000008">
    <property type="protein sequence ID" value="MCR2804749.1"/>
    <property type="molecule type" value="Genomic_DNA"/>
</dbReference>
<dbReference type="SUPFAM" id="SSF51445">
    <property type="entry name" value="(Trans)glycosidases"/>
    <property type="match status" value="1"/>
</dbReference>
<dbReference type="InterPro" id="IPR017853">
    <property type="entry name" value="GH"/>
</dbReference>
<dbReference type="RefSeq" id="WP_257446034.1">
    <property type="nucleotide sequence ID" value="NZ_JANIPJ010000008.1"/>
</dbReference>